<feature type="compositionally biased region" description="Basic and acidic residues" evidence="1">
    <location>
        <begin position="425"/>
        <end position="437"/>
    </location>
</feature>
<feature type="compositionally biased region" description="Basic and acidic residues" evidence="1">
    <location>
        <begin position="242"/>
        <end position="261"/>
    </location>
</feature>
<evidence type="ECO:0000313" key="2">
    <source>
        <dbReference type="EMBL" id="KIJ05892.1"/>
    </source>
</evidence>
<feature type="compositionally biased region" description="Polar residues" evidence="1">
    <location>
        <begin position="195"/>
        <end position="204"/>
    </location>
</feature>
<feature type="compositionally biased region" description="Pro residues" evidence="1">
    <location>
        <begin position="366"/>
        <end position="388"/>
    </location>
</feature>
<organism evidence="2 3">
    <name type="scientific">Paxillus involutus ATCC 200175</name>
    <dbReference type="NCBI Taxonomy" id="664439"/>
    <lineage>
        <taxon>Eukaryota</taxon>
        <taxon>Fungi</taxon>
        <taxon>Dikarya</taxon>
        <taxon>Basidiomycota</taxon>
        <taxon>Agaricomycotina</taxon>
        <taxon>Agaricomycetes</taxon>
        <taxon>Agaricomycetidae</taxon>
        <taxon>Boletales</taxon>
        <taxon>Paxilineae</taxon>
        <taxon>Paxillaceae</taxon>
        <taxon>Paxillus</taxon>
    </lineage>
</organism>
<reference evidence="3" key="2">
    <citation type="submission" date="2015-01" db="EMBL/GenBank/DDBJ databases">
        <title>Evolutionary Origins and Diversification of the Mycorrhizal Mutualists.</title>
        <authorList>
            <consortium name="DOE Joint Genome Institute"/>
            <consortium name="Mycorrhizal Genomics Consortium"/>
            <person name="Kohler A."/>
            <person name="Kuo A."/>
            <person name="Nagy L.G."/>
            <person name="Floudas D."/>
            <person name="Copeland A."/>
            <person name="Barry K.W."/>
            <person name="Cichocki N."/>
            <person name="Veneault-Fourrey C."/>
            <person name="LaButti K."/>
            <person name="Lindquist E.A."/>
            <person name="Lipzen A."/>
            <person name="Lundell T."/>
            <person name="Morin E."/>
            <person name="Murat C."/>
            <person name="Riley R."/>
            <person name="Ohm R."/>
            <person name="Sun H."/>
            <person name="Tunlid A."/>
            <person name="Henrissat B."/>
            <person name="Grigoriev I.V."/>
            <person name="Hibbett D.S."/>
            <person name="Martin F."/>
        </authorList>
    </citation>
    <scope>NUCLEOTIDE SEQUENCE [LARGE SCALE GENOMIC DNA]</scope>
    <source>
        <strain evidence="3">ATCC 200175</strain>
    </source>
</reference>
<feature type="compositionally biased region" description="Basic and acidic residues" evidence="1">
    <location>
        <begin position="479"/>
        <end position="493"/>
    </location>
</feature>
<evidence type="ECO:0000313" key="3">
    <source>
        <dbReference type="Proteomes" id="UP000053647"/>
    </source>
</evidence>
<gene>
    <name evidence="2" type="ORF">PAXINDRAFT_20878</name>
</gene>
<reference evidence="2 3" key="1">
    <citation type="submission" date="2014-06" db="EMBL/GenBank/DDBJ databases">
        <authorList>
            <consortium name="DOE Joint Genome Institute"/>
            <person name="Kuo A."/>
            <person name="Kohler A."/>
            <person name="Nagy L.G."/>
            <person name="Floudas D."/>
            <person name="Copeland A."/>
            <person name="Barry K.W."/>
            <person name="Cichocki N."/>
            <person name="Veneault-Fourrey C."/>
            <person name="LaButti K."/>
            <person name="Lindquist E.A."/>
            <person name="Lipzen A."/>
            <person name="Lundell T."/>
            <person name="Morin E."/>
            <person name="Murat C."/>
            <person name="Sun H."/>
            <person name="Tunlid A."/>
            <person name="Henrissat B."/>
            <person name="Grigoriev I.V."/>
            <person name="Hibbett D.S."/>
            <person name="Martin F."/>
            <person name="Nordberg H.P."/>
            <person name="Cantor M.N."/>
            <person name="Hua S.X."/>
        </authorList>
    </citation>
    <scope>NUCLEOTIDE SEQUENCE [LARGE SCALE GENOMIC DNA]</scope>
    <source>
        <strain evidence="2 3">ATCC 200175</strain>
    </source>
</reference>
<protein>
    <submittedName>
        <fullName evidence="2">Uncharacterized protein</fullName>
    </submittedName>
</protein>
<feature type="compositionally biased region" description="Basic and acidic residues" evidence="1">
    <location>
        <begin position="402"/>
        <end position="417"/>
    </location>
</feature>
<dbReference type="Proteomes" id="UP000053647">
    <property type="component" value="Unassembled WGS sequence"/>
</dbReference>
<name>A0A0C9TCE7_PAXIN</name>
<keyword evidence="3" id="KW-1185">Reference proteome</keyword>
<sequence length="531" mass="58959">MAEIPQLRADGRNWTEYREKLLRVAAQQNLDRLYDGTETLQGDAEDWQQRNAIAKALIVKTIPDSIFLRILHYESAHKFFEALKNLFEKDVATLELLQELRNNRSKREATYGLESANDRVRRRSHVTDASRRDDEVSNRSGRRSVDVPRSEPRPERKREPTSQRRVERRRGVGEEGRVSKGEKDDEQVAAASGVSLVNPTSSQGHLPRARVDTPQPHPTSTSPPSTPSMPVEQTAPTSRRPTHGEGSRRGVELRDQGSREAVDEDGEDVHVHHANVEPQQPQTVGQTAVDDEAADTTDPHTICAGTTVPAGTSHEPSNDVDEGVEEGDRKVEEEDEKGGRASESAALSSNDDGGDEDVRHAYVVPKPVPPSPYQIPPSPDKSRPPPSTPLEGEKNGQQASGHVDDTATHLERPRHESTTQQPRRTPYDQRSSGEGRGEGVGGDDEVEGNDDRDTSYGDDERRCRREKARDEARDDEEGQQNRERGQTTEERRTAATNANDEDDAPPPQPPSPPTPPALPPHPERHDDVDHM</sequence>
<feature type="compositionally biased region" description="Basic and acidic residues" evidence="1">
    <location>
        <begin position="521"/>
        <end position="531"/>
    </location>
</feature>
<accession>A0A0C9TCE7</accession>
<feature type="non-terminal residue" evidence="2">
    <location>
        <position position="1"/>
    </location>
</feature>
<evidence type="ECO:0000256" key="1">
    <source>
        <dbReference type="SAM" id="MobiDB-lite"/>
    </source>
</evidence>
<proteinExistence type="predicted"/>
<dbReference type="OrthoDB" id="97058at2759"/>
<feature type="compositionally biased region" description="Basic and acidic residues" evidence="1">
    <location>
        <begin position="125"/>
        <end position="183"/>
    </location>
</feature>
<feature type="region of interest" description="Disordered" evidence="1">
    <location>
        <begin position="108"/>
        <end position="531"/>
    </location>
</feature>
<feature type="compositionally biased region" description="Basic and acidic residues" evidence="1">
    <location>
        <begin position="449"/>
        <end position="472"/>
    </location>
</feature>
<feature type="compositionally biased region" description="Pro residues" evidence="1">
    <location>
        <begin position="505"/>
        <end position="520"/>
    </location>
</feature>
<feature type="compositionally biased region" description="Basic and acidic residues" evidence="1">
    <location>
        <begin position="326"/>
        <end position="340"/>
    </location>
</feature>
<dbReference type="AlphaFoldDB" id="A0A0C9TCE7"/>
<dbReference type="HOGENOM" id="CLU_007654_3_1_1"/>
<feature type="compositionally biased region" description="Polar residues" evidence="1">
    <location>
        <begin position="277"/>
        <end position="286"/>
    </location>
</feature>
<dbReference type="EMBL" id="KN820646">
    <property type="protein sequence ID" value="KIJ05892.1"/>
    <property type="molecule type" value="Genomic_DNA"/>
</dbReference>